<organism evidence="2 3">
    <name type="scientific">Scleroderma citrinum Foug A</name>
    <dbReference type="NCBI Taxonomy" id="1036808"/>
    <lineage>
        <taxon>Eukaryota</taxon>
        <taxon>Fungi</taxon>
        <taxon>Dikarya</taxon>
        <taxon>Basidiomycota</taxon>
        <taxon>Agaricomycotina</taxon>
        <taxon>Agaricomycetes</taxon>
        <taxon>Agaricomycetidae</taxon>
        <taxon>Boletales</taxon>
        <taxon>Sclerodermatineae</taxon>
        <taxon>Sclerodermataceae</taxon>
        <taxon>Scleroderma</taxon>
    </lineage>
</organism>
<keyword evidence="3" id="KW-1185">Reference proteome</keyword>
<dbReference type="InParanoid" id="A0A0C2Z1R2"/>
<evidence type="ECO:0000313" key="3">
    <source>
        <dbReference type="Proteomes" id="UP000053989"/>
    </source>
</evidence>
<feature type="compositionally biased region" description="Basic and acidic residues" evidence="1">
    <location>
        <begin position="1"/>
        <end position="13"/>
    </location>
</feature>
<evidence type="ECO:0000256" key="1">
    <source>
        <dbReference type="SAM" id="MobiDB-lite"/>
    </source>
</evidence>
<sequence length="51" mass="5786">MTSEGYHDNAGDKLKRRCPIQSQMNEKFPSGEGDRRPILHVIVISVDGRDM</sequence>
<protein>
    <submittedName>
        <fullName evidence="2">Uncharacterized protein</fullName>
    </submittedName>
</protein>
<name>A0A0C2Z1R2_9AGAM</name>
<feature type="region of interest" description="Disordered" evidence="1">
    <location>
        <begin position="1"/>
        <end position="34"/>
    </location>
</feature>
<dbReference type="HOGENOM" id="CLU_3107726_0_0_1"/>
<proteinExistence type="predicted"/>
<reference evidence="2 3" key="1">
    <citation type="submission" date="2014-04" db="EMBL/GenBank/DDBJ databases">
        <authorList>
            <consortium name="DOE Joint Genome Institute"/>
            <person name="Kuo A."/>
            <person name="Kohler A."/>
            <person name="Nagy L.G."/>
            <person name="Floudas D."/>
            <person name="Copeland A."/>
            <person name="Barry K.W."/>
            <person name="Cichocki N."/>
            <person name="Veneault-Fourrey C."/>
            <person name="LaButti K."/>
            <person name="Lindquist E.A."/>
            <person name="Lipzen A."/>
            <person name="Lundell T."/>
            <person name="Morin E."/>
            <person name="Murat C."/>
            <person name="Sun H."/>
            <person name="Tunlid A."/>
            <person name="Henrissat B."/>
            <person name="Grigoriev I.V."/>
            <person name="Hibbett D.S."/>
            <person name="Martin F."/>
            <person name="Nordberg H.P."/>
            <person name="Cantor M.N."/>
            <person name="Hua S.X."/>
        </authorList>
    </citation>
    <scope>NUCLEOTIDE SEQUENCE [LARGE SCALE GENOMIC DNA]</scope>
    <source>
        <strain evidence="2 3">Foug A</strain>
    </source>
</reference>
<evidence type="ECO:0000313" key="2">
    <source>
        <dbReference type="EMBL" id="KIM55763.1"/>
    </source>
</evidence>
<reference evidence="3" key="2">
    <citation type="submission" date="2015-01" db="EMBL/GenBank/DDBJ databases">
        <title>Evolutionary Origins and Diversification of the Mycorrhizal Mutualists.</title>
        <authorList>
            <consortium name="DOE Joint Genome Institute"/>
            <consortium name="Mycorrhizal Genomics Consortium"/>
            <person name="Kohler A."/>
            <person name="Kuo A."/>
            <person name="Nagy L.G."/>
            <person name="Floudas D."/>
            <person name="Copeland A."/>
            <person name="Barry K.W."/>
            <person name="Cichocki N."/>
            <person name="Veneault-Fourrey C."/>
            <person name="LaButti K."/>
            <person name="Lindquist E.A."/>
            <person name="Lipzen A."/>
            <person name="Lundell T."/>
            <person name="Morin E."/>
            <person name="Murat C."/>
            <person name="Riley R."/>
            <person name="Ohm R."/>
            <person name="Sun H."/>
            <person name="Tunlid A."/>
            <person name="Henrissat B."/>
            <person name="Grigoriev I.V."/>
            <person name="Hibbett D.S."/>
            <person name="Martin F."/>
        </authorList>
    </citation>
    <scope>NUCLEOTIDE SEQUENCE [LARGE SCALE GENOMIC DNA]</scope>
    <source>
        <strain evidence="3">Foug A</strain>
    </source>
</reference>
<dbReference type="AlphaFoldDB" id="A0A0C2Z1R2"/>
<gene>
    <name evidence="2" type="ORF">SCLCIDRAFT_1220938</name>
</gene>
<dbReference type="Proteomes" id="UP000053989">
    <property type="component" value="Unassembled WGS sequence"/>
</dbReference>
<dbReference type="EMBL" id="KN822128">
    <property type="protein sequence ID" value="KIM55763.1"/>
    <property type="molecule type" value="Genomic_DNA"/>
</dbReference>
<accession>A0A0C2Z1R2</accession>